<dbReference type="EMBL" id="DS233498">
    <property type="protein sequence ID" value="EDS30267.1"/>
    <property type="molecule type" value="Genomic_DNA"/>
</dbReference>
<organism>
    <name type="scientific">Culex quinquefasciatus</name>
    <name type="common">Southern house mosquito</name>
    <name type="synonym">Culex pungens</name>
    <dbReference type="NCBI Taxonomy" id="7176"/>
    <lineage>
        <taxon>Eukaryota</taxon>
        <taxon>Metazoa</taxon>
        <taxon>Ecdysozoa</taxon>
        <taxon>Arthropoda</taxon>
        <taxon>Hexapoda</taxon>
        <taxon>Insecta</taxon>
        <taxon>Pterygota</taxon>
        <taxon>Neoptera</taxon>
        <taxon>Endopterygota</taxon>
        <taxon>Diptera</taxon>
        <taxon>Nematocera</taxon>
        <taxon>Culicoidea</taxon>
        <taxon>Culicidae</taxon>
        <taxon>Culicinae</taxon>
        <taxon>Culicini</taxon>
        <taxon>Culex</taxon>
        <taxon>Culex</taxon>
    </lineage>
</organism>
<dbReference type="InterPro" id="IPR048840">
    <property type="entry name" value="PolA_pol_NTPase"/>
</dbReference>
<feature type="domain" description="Poly(A) polymerase nucleotidyltransferase" evidence="1">
    <location>
        <begin position="2"/>
        <end position="36"/>
    </location>
</feature>
<evidence type="ECO:0000313" key="3">
    <source>
        <dbReference type="EnsemblMetazoa" id="CPIJ019532-PA"/>
    </source>
</evidence>
<dbReference type="HOGENOM" id="CLU_2656896_0_0_1"/>
<dbReference type="KEGG" id="cqu:CpipJ_CPIJ019532"/>
<dbReference type="Proteomes" id="UP000002320">
    <property type="component" value="Unassembled WGS sequence"/>
</dbReference>
<protein>
    <submittedName>
        <fullName evidence="2 3">Poly(A) polymerase alpha</fullName>
    </submittedName>
</protein>
<dbReference type="InParanoid" id="B0XJF0"/>
<dbReference type="VEuPathDB" id="VectorBase:CQUJHB004772"/>
<keyword evidence="4" id="KW-1185">Reference proteome</keyword>
<sequence length="76" mass="8628">MGMTSAISLAEPKTEDHTKTAELQKALEPYNVFEDESVCVAPRNIERQDYFGSFFELLEKQPETASRLICCLGGWR</sequence>
<evidence type="ECO:0000313" key="2">
    <source>
        <dbReference type="EMBL" id="EDS30267.1"/>
    </source>
</evidence>
<dbReference type="AlphaFoldDB" id="B0XJF0"/>
<accession>B0XJF0</accession>
<reference evidence="2" key="1">
    <citation type="submission" date="2007-03" db="EMBL/GenBank/DDBJ databases">
        <title>Annotation of Culex pipiens quinquefasciatus.</title>
        <authorList>
            <consortium name="The Broad Institute Genome Sequencing Platform"/>
            <person name="Atkinson P.W."/>
            <person name="Hemingway J."/>
            <person name="Christensen B.M."/>
            <person name="Higgs S."/>
            <person name="Kodira C."/>
            <person name="Hannick L."/>
            <person name="Megy K."/>
            <person name="O'Leary S."/>
            <person name="Pearson M."/>
            <person name="Haas B.J."/>
            <person name="Mauceli E."/>
            <person name="Wortman J.R."/>
            <person name="Lee N.H."/>
            <person name="Guigo R."/>
            <person name="Stanke M."/>
            <person name="Alvarado L."/>
            <person name="Amedeo P."/>
            <person name="Antoine C.H."/>
            <person name="Arensburger P."/>
            <person name="Bidwell S.L."/>
            <person name="Crawford M."/>
            <person name="Camaro F."/>
            <person name="Devon K."/>
            <person name="Engels R."/>
            <person name="Hammond M."/>
            <person name="Howarth C."/>
            <person name="Koehrsen M."/>
            <person name="Lawson D."/>
            <person name="Montgomery P."/>
            <person name="Nene V."/>
            <person name="Nusbaum C."/>
            <person name="Puiu D."/>
            <person name="Romero-Severson J."/>
            <person name="Severson D.W."/>
            <person name="Shumway M."/>
            <person name="Sisk P."/>
            <person name="Stolte C."/>
            <person name="Zeng Q."/>
            <person name="Eisenstadt E."/>
            <person name="Fraser-Liggett C."/>
            <person name="Strausberg R."/>
            <person name="Galagan J."/>
            <person name="Birren B."/>
            <person name="Collins F.H."/>
        </authorList>
    </citation>
    <scope>NUCLEOTIDE SEQUENCE [LARGE SCALE GENOMIC DNA]</scope>
    <source>
        <strain evidence="2">JHB</strain>
    </source>
</reference>
<gene>
    <name evidence="3" type="primary">6053738</name>
    <name evidence="2" type="ORF">CpipJ_CPIJ019532</name>
</gene>
<evidence type="ECO:0000259" key="1">
    <source>
        <dbReference type="Pfam" id="PF20750"/>
    </source>
</evidence>
<dbReference type="OrthoDB" id="412748at2759"/>
<proteinExistence type="predicted"/>
<evidence type="ECO:0000313" key="4">
    <source>
        <dbReference type="Proteomes" id="UP000002320"/>
    </source>
</evidence>
<name>B0XJF0_CULQU</name>
<dbReference type="VEuPathDB" id="VectorBase:CPIJ019532"/>
<dbReference type="EnsemblMetazoa" id="CPIJ019532-RA">
    <property type="protein sequence ID" value="CPIJ019532-PA"/>
    <property type="gene ID" value="CPIJ019532"/>
</dbReference>
<reference evidence="3" key="2">
    <citation type="submission" date="2020-05" db="UniProtKB">
        <authorList>
            <consortium name="EnsemblMetazoa"/>
        </authorList>
    </citation>
    <scope>IDENTIFICATION</scope>
    <source>
        <strain evidence="3">JHB</strain>
    </source>
</reference>
<dbReference type="STRING" id="7176.B0XJF0"/>
<dbReference type="Pfam" id="PF20750">
    <property type="entry name" value="PAP_NTPase"/>
    <property type="match status" value="1"/>
</dbReference>